<name>Q72ZP3_BACC1</name>
<proteinExistence type="predicted"/>
<accession>Q72ZP3</accession>
<gene>
    <name evidence="1" type="ordered locus">BCE_4625</name>
</gene>
<evidence type="ECO:0000313" key="1">
    <source>
        <dbReference type="EMBL" id="AAS43526.1"/>
    </source>
</evidence>
<dbReference type="EMBL" id="AE017194">
    <property type="protein sequence ID" value="AAS43526.1"/>
    <property type="molecule type" value="Genomic_DNA"/>
</dbReference>
<reference evidence="1 2" key="1">
    <citation type="journal article" date="2004" name="Nucleic Acids Res.">
        <title>The genome sequence of Bacillus cereus ATCC 10987 reveals metabolic adaptations and a large plasmid related to Bacillus anthracis pXO1.</title>
        <authorList>
            <person name="Rasko D.A."/>
            <person name="Ravel J."/>
            <person name="Okstad O.A."/>
            <person name="Helgason E."/>
            <person name="Cer R.Z."/>
            <person name="Jiang L."/>
            <person name="Shores K.A."/>
            <person name="Fouts D.E."/>
            <person name="Tourasse N.J."/>
            <person name="Angiuoli S.V."/>
            <person name="Kolonay J."/>
            <person name="Nelson W.C."/>
            <person name="Kolsto A.-B."/>
            <person name="Fraser C.M."/>
            <person name="Read T.D."/>
        </authorList>
    </citation>
    <scope>NUCLEOTIDE SEQUENCE [LARGE SCALE GENOMIC DNA]</scope>
    <source>
        <strain evidence="2">ATCC 10987 / NRS 248</strain>
    </source>
</reference>
<protein>
    <submittedName>
        <fullName evidence="1">Uncharacterized protein</fullName>
    </submittedName>
</protein>
<dbReference type="KEGG" id="bca:BCE_4625"/>
<dbReference type="Proteomes" id="UP000002527">
    <property type="component" value="Chromosome"/>
</dbReference>
<sequence>MKLSNVKGHWRWSKWKEFVDVIYRSNEIGWIINI</sequence>
<dbReference type="AlphaFoldDB" id="Q72ZP3"/>
<evidence type="ECO:0000313" key="2">
    <source>
        <dbReference type="Proteomes" id="UP000002527"/>
    </source>
</evidence>
<dbReference type="HOGENOM" id="CLU_3371831_0_0_9"/>
<organism evidence="1 2">
    <name type="scientific">Bacillus cereus (strain ATCC 10987 / NRS 248)</name>
    <dbReference type="NCBI Taxonomy" id="222523"/>
    <lineage>
        <taxon>Bacteria</taxon>
        <taxon>Bacillati</taxon>
        <taxon>Bacillota</taxon>
        <taxon>Bacilli</taxon>
        <taxon>Bacillales</taxon>
        <taxon>Bacillaceae</taxon>
        <taxon>Bacillus</taxon>
        <taxon>Bacillus cereus group</taxon>
    </lineage>
</organism>